<evidence type="ECO:0000256" key="1">
    <source>
        <dbReference type="SAM" id="MobiDB-lite"/>
    </source>
</evidence>
<feature type="compositionally biased region" description="Basic and acidic residues" evidence="1">
    <location>
        <begin position="1"/>
        <end position="12"/>
    </location>
</feature>
<gene>
    <name evidence="2" type="ORF">AB5J51_05620</name>
</gene>
<sequence>MDARETRPHSSEPRSSPASTGHRLLTIYLNDHLAGASGGVSLIRRMARTHRGTPAGVPLAALAEQIAQDRESLREIMTAFDVPAQWHRVVMGRLAEKAGRAKLNGRLVSRSPLSDVLELEAMRLGVEGKASLWRSLGTLAATAEAPLDPAVVARLLDRAQRQAAVLEELRLEAAGRAFTAAAEGSVPAGRGRADGTPRHRLSRRAGWAS</sequence>
<name>A0AB39XXH1_9ACTN</name>
<dbReference type="GO" id="GO:0003677">
    <property type="term" value="F:DNA binding"/>
    <property type="evidence" value="ECO:0007669"/>
    <property type="project" value="UniProtKB-KW"/>
</dbReference>
<feature type="region of interest" description="Disordered" evidence="1">
    <location>
        <begin position="1"/>
        <end position="20"/>
    </location>
</feature>
<protein>
    <submittedName>
        <fullName evidence="2">Single-stranded DNA-binding protein</fullName>
    </submittedName>
</protein>
<dbReference type="AlphaFoldDB" id="A0AB39XXH1"/>
<dbReference type="RefSeq" id="WP_240805234.1">
    <property type="nucleotide sequence ID" value="NZ_CP165727.1"/>
</dbReference>
<feature type="region of interest" description="Disordered" evidence="1">
    <location>
        <begin position="184"/>
        <end position="209"/>
    </location>
</feature>
<organism evidence="2">
    <name type="scientific">Streptomyces sp. R33</name>
    <dbReference type="NCBI Taxonomy" id="3238629"/>
    <lineage>
        <taxon>Bacteria</taxon>
        <taxon>Bacillati</taxon>
        <taxon>Actinomycetota</taxon>
        <taxon>Actinomycetes</taxon>
        <taxon>Kitasatosporales</taxon>
        <taxon>Streptomycetaceae</taxon>
        <taxon>Streptomyces</taxon>
    </lineage>
</organism>
<evidence type="ECO:0000313" key="2">
    <source>
        <dbReference type="EMBL" id="XDV62447.1"/>
    </source>
</evidence>
<dbReference type="EMBL" id="CP165727">
    <property type="protein sequence ID" value="XDV62447.1"/>
    <property type="molecule type" value="Genomic_DNA"/>
</dbReference>
<proteinExistence type="predicted"/>
<reference evidence="2" key="1">
    <citation type="submission" date="2024-08" db="EMBL/GenBank/DDBJ databases">
        <authorList>
            <person name="Yu S.T."/>
        </authorList>
    </citation>
    <scope>NUCLEOTIDE SEQUENCE</scope>
    <source>
        <strain evidence="2">R33</strain>
    </source>
</reference>
<keyword evidence="2" id="KW-0238">DNA-binding</keyword>
<accession>A0AB39XXH1</accession>